<dbReference type="InterPro" id="IPR045851">
    <property type="entry name" value="AMP-bd_C_sf"/>
</dbReference>
<evidence type="ECO:0000313" key="7">
    <source>
        <dbReference type="Proteomes" id="UP001589718"/>
    </source>
</evidence>
<dbReference type="Pfam" id="PF00550">
    <property type="entry name" value="PP-binding"/>
    <property type="match status" value="2"/>
</dbReference>
<dbReference type="SUPFAM" id="SSF56801">
    <property type="entry name" value="Acetyl-CoA synthetase-like"/>
    <property type="match status" value="2"/>
</dbReference>
<dbReference type="CDD" id="cd05930">
    <property type="entry name" value="A_NRPS"/>
    <property type="match status" value="2"/>
</dbReference>
<dbReference type="InterPro" id="IPR020806">
    <property type="entry name" value="PKS_PP-bd"/>
</dbReference>
<dbReference type="Gene3D" id="3.40.50.1820">
    <property type="entry name" value="alpha/beta hydrolase"/>
    <property type="match status" value="1"/>
</dbReference>
<dbReference type="PROSITE" id="PS50075">
    <property type="entry name" value="CARRIER"/>
    <property type="match status" value="2"/>
</dbReference>
<dbReference type="InterPro" id="IPR023213">
    <property type="entry name" value="CAT-like_dom_sf"/>
</dbReference>
<feature type="domain" description="Carrier" evidence="5">
    <location>
        <begin position="2075"/>
        <end position="2150"/>
    </location>
</feature>
<dbReference type="EMBL" id="JBHMCR010000019">
    <property type="protein sequence ID" value="MFB9524057.1"/>
    <property type="molecule type" value="Genomic_DNA"/>
</dbReference>
<dbReference type="PROSITE" id="PS00455">
    <property type="entry name" value="AMP_BINDING"/>
    <property type="match status" value="2"/>
</dbReference>
<evidence type="ECO:0000256" key="3">
    <source>
        <dbReference type="ARBA" id="ARBA00022553"/>
    </source>
</evidence>
<comment type="cofactor">
    <cofactor evidence="1">
        <name>pantetheine 4'-phosphate</name>
        <dbReference type="ChEBI" id="CHEBI:47942"/>
    </cofactor>
</comment>
<dbReference type="Proteomes" id="UP001589718">
    <property type="component" value="Unassembled WGS sequence"/>
</dbReference>
<dbReference type="PANTHER" id="PTHR45527:SF1">
    <property type="entry name" value="FATTY ACID SYNTHASE"/>
    <property type="match status" value="1"/>
</dbReference>
<evidence type="ECO:0000256" key="2">
    <source>
        <dbReference type="ARBA" id="ARBA00022450"/>
    </source>
</evidence>
<dbReference type="InterPro" id="IPR042099">
    <property type="entry name" value="ANL_N_sf"/>
</dbReference>
<accession>A0ABV5PLF7</accession>
<dbReference type="SUPFAM" id="SSF47336">
    <property type="entry name" value="ACP-like"/>
    <property type="match status" value="2"/>
</dbReference>
<dbReference type="Gene3D" id="3.40.50.12780">
    <property type="entry name" value="N-terminal domain of ligase-like"/>
    <property type="match status" value="2"/>
</dbReference>
<keyword evidence="2" id="KW-0596">Phosphopantetheine</keyword>
<keyword evidence="3" id="KW-0597">Phosphoprotein</keyword>
<dbReference type="Pfam" id="PF00501">
    <property type="entry name" value="AMP-binding"/>
    <property type="match status" value="2"/>
</dbReference>
<dbReference type="InterPro" id="IPR029058">
    <property type="entry name" value="AB_hydrolase_fold"/>
</dbReference>
<dbReference type="InterPro" id="IPR000873">
    <property type="entry name" value="AMP-dep_synth/lig_dom"/>
</dbReference>
<feature type="region of interest" description="Disordered" evidence="4">
    <location>
        <begin position="603"/>
        <end position="629"/>
    </location>
</feature>
<dbReference type="InterPro" id="IPR025110">
    <property type="entry name" value="AMP-bd_C"/>
</dbReference>
<dbReference type="NCBIfam" id="TIGR01733">
    <property type="entry name" value="AA-adenyl-dom"/>
    <property type="match status" value="2"/>
</dbReference>
<dbReference type="InterPro" id="IPR009081">
    <property type="entry name" value="PP-bd_ACP"/>
</dbReference>
<dbReference type="RefSeq" id="WP_380837756.1">
    <property type="nucleotide sequence ID" value="NZ_JBHMCR010000019.1"/>
</dbReference>
<keyword evidence="7" id="KW-1185">Reference proteome</keyword>
<dbReference type="InterPro" id="IPR010071">
    <property type="entry name" value="AA_adenyl_dom"/>
</dbReference>
<gene>
    <name evidence="6" type="ORF">ACFFTU_29350</name>
</gene>
<dbReference type="PROSITE" id="PS00012">
    <property type="entry name" value="PHOSPHOPANTETHEINE"/>
    <property type="match status" value="2"/>
</dbReference>
<dbReference type="Pfam" id="PF13193">
    <property type="entry name" value="AMP-binding_C"/>
    <property type="match status" value="2"/>
</dbReference>
<dbReference type="Gene3D" id="3.30.559.30">
    <property type="entry name" value="Nonribosomal peptide synthetase, condensation domain"/>
    <property type="match status" value="2"/>
</dbReference>
<dbReference type="Pfam" id="PF00668">
    <property type="entry name" value="Condensation"/>
    <property type="match status" value="2"/>
</dbReference>
<evidence type="ECO:0000313" key="6">
    <source>
        <dbReference type="EMBL" id="MFB9524057.1"/>
    </source>
</evidence>
<dbReference type="SUPFAM" id="SSF52777">
    <property type="entry name" value="CoA-dependent acyltransferases"/>
    <property type="match status" value="4"/>
</dbReference>
<protein>
    <submittedName>
        <fullName evidence="6">Amino acid adenylation domain-containing protein</fullName>
    </submittedName>
</protein>
<evidence type="ECO:0000256" key="1">
    <source>
        <dbReference type="ARBA" id="ARBA00001957"/>
    </source>
</evidence>
<name>A0ABV5PLF7_STRCM</name>
<evidence type="ECO:0000256" key="4">
    <source>
        <dbReference type="SAM" id="MobiDB-lite"/>
    </source>
</evidence>
<reference evidence="6 7" key="1">
    <citation type="submission" date="2024-09" db="EMBL/GenBank/DDBJ databases">
        <authorList>
            <person name="Sun Q."/>
            <person name="Mori K."/>
        </authorList>
    </citation>
    <scope>NUCLEOTIDE SEQUENCE [LARGE SCALE GENOMIC DNA]</scope>
    <source>
        <strain evidence="6 7">JCM 4362</strain>
    </source>
</reference>
<dbReference type="Gene3D" id="1.10.1200.10">
    <property type="entry name" value="ACP-like"/>
    <property type="match status" value="1"/>
</dbReference>
<dbReference type="InterPro" id="IPR006162">
    <property type="entry name" value="Ppantetheine_attach_site"/>
</dbReference>
<dbReference type="InterPro" id="IPR020845">
    <property type="entry name" value="AMP-binding_CS"/>
</dbReference>
<evidence type="ECO:0000259" key="5">
    <source>
        <dbReference type="PROSITE" id="PS50075"/>
    </source>
</evidence>
<feature type="compositionally biased region" description="Low complexity" evidence="4">
    <location>
        <begin position="612"/>
        <end position="629"/>
    </location>
</feature>
<proteinExistence type="predicted"/>
<dbReference type="SMART" id="SM00823">
    <property type="entry name" value="PKS_PP"/>
    <property type="match status" value="2"/>
</dbReference>
<dbReference type="InterPro" id="IPR036736">
    <property type="entry name" value="ACP-like_sf"/>
</dbReference>
<dbReference type="PANTHER" id="PTHR45527">
    <property type="entry name" value="NONRIBOSOMAL PEPTIDE SYNTHETASE"/>
    <property type="match status" value="1"/>
</dbReference>
<dbReference type="Gene3D" id="3.30.300.30">
    <property type="match status" value="2"/>
</dbReference>
<dbReference type="InterPro" id="IPR001242">
    <property type="entry name" value="Condensation_dom"/>
</dbReference>
<comment type="caution">
    <text evidence="6">The sequence shown here is derived from an EMBL/GenBank/DDBJ whole genome shotgun (WGS) entry which is preliminary data.</text>
</comment>
<feature type="domain" description="Carrier" evidence="5">
    <location>
        <begin position="998"/>
        <end position="1086"/>
    </location>
</feature>
<sequence>MTTPELSDVKRKLLSRLLAGDVRPAPRRIPYADPARRVRLSAAQERIWLAAQLAPGTSVFHLVMLASVPVRLDAALIERSLRDVVARHDCLRMSVEVDGGLPLMAVHGSDAVGVRVPVADLSARPDPRAAAVAYAEEVARRPYRLDEAPLWRAEIIRLDAETSMLLFAVHHLIADATSLDLIAREIADPASRRQLPVSYRDFAAWQRDEAAAGKLAPALAHWKDELAGVTTSLHLPRDRSRPALPDLAGRTLQFDVPAATTARLRALSKTEGVTPYVLHLAVLGVLLSRYTHHKDVLVGTYLAGRGEPELQDLVGMFVNLVPVRVRTGGDPTLRELAGRVRTATAGAYAHQHVPFEQLVQQAERGTSRSEPPLVQVGFNMLRLKSTAFGEAVDMPISQDVSQLDLTVHVVERADGTHNLMMEYATSLFDAASVEQLAGHYLNLLDRLGAAPDAPVSRIPTLTGRGTPAPDGPARRRPLLADAFAAQVRERPDAVAVRAGERTVTYRELDALAERLAAALRAAGERPEQPVGVCLERGLPLVVALLAVWRTGAPYLPLDPEHPPARWATVLTEAGAGLVVAGPGRPGHPAPAGPAGTVTLDAEGAVADPAPPSGTSGASPAGPGTSGASPAGPDAAAYVLFTSGSTGTPKGVVISHAGIANRVWWSVHTHRLTDRDLVLQKTRIGFDAAGWEVFAPLVVGGTVVLAPHGVERDPAALLRAVADTGATVLQVVPSVLRLLVEQPGWADCGALRLLLSAGEPLDAALCARVRELLPVEIWNTYGPTECSVDATAHRYDPLQRAGTVPIGRPLDGMRAHVVDADGNLVPDNVPGELLIGGPGVARGYAGRPALTAERFVPDPFGPPGSRAYRTGDLVRPGRDGVLRFVGRADDQIKINGVRIEPAEVTAALLRDPRTAAAHVLAERGDDGRYRLVAHVVAAPGSAPTVAELRHRLGALLPPVMIPAAFVQLAALPLTENGKVDRSALPAAQNGHGTGRTHAPPRTPAEHLVAETWAELLGTEAAGVRTGPGTPPALIGVDDDFFALGGHSLLLARLAARLTERSGVPVAVHALFGSLRLADQAALIDSGGSGADVPPPVLPSDRTAGPVPGLPLSYGQRRLWFLEQLNPRSPEYVLPVVVPLGRRAEPGALRAALGDLAARHEILRTRYAGHEGELRQLVAPPGDTAVPDGFEVLEGPAEKVADAVGARIRQGFSLDAGAPWRALLLRDAGPEATDVLMLLLHHIAADGQSVPVLRDDLLTLYGARARGGAAVLPELPVQYADFAAWQHAWLDGLRTESELAHWRGKLAGATYLSLPVDRPRPAVRDARGAVVGFRVPAEVAAPVVAAGRLRGASEFMSLFAFFAVLAGRFGNTDDVMVGAPVAGRARPELDGLVGFFVNTLVLRTDLSGDPTTGELLDRVRAGALDAFAHQHLPFERLVDDLAPERDLSRTPLVSVLFDVTGVEGVAGGARELELDERFAGVWQAAKFDQTWTLRAAPDGSYDGTVEYATALFREETVRAATRCFVHLLRGGADMDLPLSALDLLPPDEHAALLARDPRPEPVRTVPERIAEQAARTPGAVAVTDARGGSLTYRALLEGAGRLAHRLRAAGIGEGDVLGLALPRGCGLLVGALGAWQAGAAFLPLDPAHPEQRLAGQCTDAGAVAVLTDGAFPAGGAAGLPVLDVVADAALIEAQPAAAPVVRRRGEDAAYVVFTSGSTGRPKGVVVGHEAFANRIAWTVSGQGLDASDRVLHKTRFGFDAAGLELFAPLVAGGTVVMAAPDAERDPAALLHAASEGAVTVLQLVPSVLRVLLELPDWPPLPALRQVWLAGEPLDAEGVVRLRERARVQVWNTYGPTECAVDVTAHPVSAGQRAGRVPIGRALPNLRLRLLDRAGRLAPDGVPGELLVGGTGLARGYAGRPDLTAERFVPDPYGPPGARLYRTGDLVRRRADGELEFTGRMDDQVKVNGVRIEPGEVEAALASHPGVREAVVSARELASGGHTLIAYYLPASGGSGGEPGPEPASAELARHCRTVLPAALVPGAFVRLDAFPLNPNGKLDRAALPEPAAVGASEERTPPSGPLEEALAAVFGELLDVPEPGAHAGFFALGGNSLLAIRLISAVQREFDVELPLRAVFEGPTVAQLAAAVESAIRAEVDALSDDELAAEATLLDAVPPYGTNEERTK</sequence>
<dbReference type="CDD" id="cd19531">
    <property type="entry name" value="LCL_NRPS-like"/>
    <property type="match status" value="2"/>
</dbReference>
<organism evidence="6 7">
    <name type="scientific">Streptomyces cremeus</name>
    <dbReference type="NCBI Taxonomy" id="66881"/>
    <lineage>
        <taxon>Bacteria</taxon>
        <taxon>Bacillati</taxon>
        <taxon>Actinomycetota</taxon>
        <taxon>Actinomycetes</taxon>
        <taxon>Kitasatosporales</taxon>
        <taxon>Streptomycetaceae</taxon>
        <taxon>Streptomyces</taxon>
    </lineage>
</organism>
<dbReference type="Gene3D" id="3.30.559.10">
    <property type="entry name" value="Chloramphenicol acetyltransferase-like domain"/>
    <property type="match status" value="2"/>
</dbReference>